<dbReference type="OrthoDB" id="20872at2759"/>
<dbReference type="PROSITE" id="PS50297">
    <property type="entry name" value="ANK_REP_REGION"/>
    <property type="match status" value="1"/>
</dbReference>
<dbReference type="AlphaFoldDB" id="A0A135LFS1"/>
<evidence type="ECO:0000256" key="1">
    <source>
        <dbReference type="ARBA" id="ARBA00022737"/>
    </source>
</evidence>
<dbReference type="SUPFAM" id="SSF48403">
    <property type="entry name" value="Ankyrin repeat"/>
    <property type="match status" value="1"/>
</dbReference>
<evidence type="ECO:0000313" key="4">
    <source>
        <dbReference type="EMBL" id="KXG47799.1"/>
    </source>
</evidence>
<evidence type="ECO:0000256" key="3">
    <source>
        <dbReference type="PROSITE-ProRule" id="PRU00023"/>
    </source>
</evidence>
<gene>
    <name evidence="4" type="ORF">PGRI_016690</name>
</gene>
<dbReference type="PANTHER" id="PTHR24189:SF50">
    <property type="entry name" value="ANKYRIN REPEAT AND SOCS BOX PROTEIN 2"/>
    <property type="match status" value="1"/>
</dbReference>
<proteinExistence type="predicted"/>
<dbReference type="PANTHER" id="PTHR24189">
    <property type="entry name" value="MYOTROPHIN"/>
    <property type="match status" value="1"/>
</dbReference>
<dbReference type="EMBL" id="LHQR01000065">
    <property type="protein sequence ID" value="KXG47799.1"/>
    <property type="molecule type" value="Genomic_DNA"/>
</dbReference>
<dbReference type="InterPro" id="IPR002110">
    <property type="entry name" value="Ankyrin_rpt"/>
</dbReference>
<dbReference type="STRING" id="5078.A0A135LFS1"/>
<comment type="caution">
    <text evidence="4">The sequence shown here is derived from an EMBL/GenBank/DDBJ whole genome shotgun (WGS) entry which is preliminary data.</text>
</comment>
<accession>A0A135LFS1</accession>
<dbReference type="RefSeq" id="XP_040646335.1">
    <property type="nucleotide sequence ID" value="XM_040789382.1"/>
</dbReference>
<dbReference type="SMART" id="SM00248">
    <property type="entry name" value="ANK"/>
    <property type="match status" value="5"/>
</dbReference>
<dbReference type="Pfam" id="PF12796">
    <property type="entry name" value="Ank_2"/>
    <property type="match status" value="2"/>
</dbReference>
<dbReference type="Proteomes" id="UP000070168">
    <property type="component" value="Unassembled WGS sequence"/>
</dbReference>
<dbReference type="PROSITE" id="PS50088">
    <property type="entry name" value="ANK_REPEAT"/>
    <property type="match status" value="1"/>
</dbReference>
<dbReference type="InterPro" id="IPR050745">
    <property type="entry name" value="Multifunctional_regulatory"/>
</dbReference>
<dbReference type="InterPro" id="IPR036770">
    <property type="entry name" value="Ankyrin_rpt-contain_sf"/>
</dbReference>
<keyword evidence="2 3" id="KW-0040">ANK repeat</keyword>
<protein>
    <submittedName>
        <fullName evidence="4">Uncharacterized protein</fullName>
    </submittedName>
</protein>
<keyword evidence="1" id="KW-0677">Repeat</keyword>
<dbReference type="GeneID" id="63704682"/>
<organism evidence="4 5">
    <name type="scientific">Penicillium patulum</name>
    <name type="common">Penicillium griseofulvum</name>
    <dbReference type="NCBI Taxonomy" id="5078"/>
    <lineage>
        <taxon>Eukaryota</taxon>
        <taxon>Fungi</taxon>
        <taxon>Dikarya</taxon>
        <taxon>Ascomycota</taxon>
        <taxon>Pezizomycotina</taxon>
        <taxon>Eurotiomycetes</taxon>
        <taxon>Eurotiomycetidae</taxon>
        <taxon>Eurotiales</taxon>
        <taxon>Aspergillaceae</taxon>
        <taxon>Penicillium</taxon>
    </lineage>
</organism>
<reference evidence="4 5" key="1">
    <citation type="journal article" date="2016" name="BMC Genomics">
        <title>Genome sequencing and secondary metabolism of the postharvest pathogen Penicillium griseofulvum.</title>
        <authorList>
            <person name="Banani H."/>
            <person name="Marcet-Houben M."/>
            <person name="Ballester A.R."/>
            <person name="Abbruscato P."/>
            <person name="Gonzalez-Candelas L."/>
            <person name="Gabaldon T."/>
            <person name="Spadaro D."/>
        </authorList>
    </citation>
    <scope>NUCLEOTIDE SEQUENCE [LARGE SCALE GENOMIC DNA]</scope>
    <source>
        <strain evidence="4 5">PG3</strain>
    </source>
</reference>
<name>A0A135LFS1_PENPA</name>
<sequence>MRYETWVRPERGDWRSTETCLKWGADPNYRFEDGSSWMSHVIKSSIVDTGHGWGRDVSQEKQERVYREVKLLLSHGADPNSVGSLQEMDSMLHLACLYHQPQTLRALLEAGADPNAKDARGRTPLHKLFEQHKRKDGSKSSDWDTLVDVLLADRRVKIDERDNYGCTPLSVAASWKCSCWCNVPVLKFAKRIVRMPEEADINSQDSLGKTPLCCCIGNNKRNMTRLLLAQHRLDPNLGPADEFPLLLAVSLNQQETVELLLQSKRLDINKQTSQGQTALLKAIDVRNKETIDMLAKAGANPDIGMSEGKTARQRALAAGIRIKWKTFPV</sequence>
<keyword evidence="5" id="KW-1185">Reference proteome</keyword>
<feature type="repeat" description="ANK" evidence="3">
    <location>
        <begin position="87"/>
        <end position="119"/>
    </location>
</feature>
<dbReference type="OMA" id="WACISID"/>
<dbReference type="Gene3D" id="1.25.40.20">
    <property type="entry name" value="Ankyrin repeat-containing domain"/>
    <property type="match status" value="2"/>
</dbReference>
<evidence type="ECO:0000313" key="5">
    <source>
        <dbReference type="Proteomes" id="UP000070168"/>
    </source>
</evidence>
<evidence type="ECO:0000256" key="2">
    <source>
        <dbReference type="ARBA" id="ARBA00023043"/>
    </source>
</evidence>